<evidence type="ECO:0000259" key="4">
    <source>
        <dbReference type="PROSITE" id="PS01124"/>
    </source>
</evidence>
<keyword evidence="6" id="KW-1185">Reference proteome</keyword>
<dbReference type="Gene3D" id="1.10.10.60">
    <property type="entry name" value="Homeodomain-like"/>
    <property type="match status" value="2"/>
</dbReference>
<dbReference type="SMART" id="SM00342">
    <property type="entry name" value="HTH_ARAC"/>
    <property type="match status" value="1"/>
</dbReference>
<accession>A0A937KGP2</accession>
<feature type="domain" description="HTH araC/xylS-type" evidence="4">
    <location>
        <begin position="217"/>
        <end position="315"/>
    </location>
</feature>
<gene>
    <name evidence="5" type="ORF">JMN32_23960</name>
</gene>
<evidence type="ECO:0000256" key="2">
    <source>
        <dbReference type="ARBA" id="ARBA00023125"/>
    </source>
</evidence>
<dbReference type="SUPFAM" id="SSF51215">
    <property type="entry name" value="Regulatory protein AraC"/>
    <property type="match status" value="1"/>
</dbReference>
<comment type="caution">
    <text evidence="5">The sequence shown here is derived from an EMBL/GenBank/DDBJ whole genome shotgun (WGS) entry which is preliminary data.</text>
</comment>
<dbReference type="RefSeq" id="WP_202858914.1">
    <property type="nucleotide sequence ID" value="NZ_JAEUGD010000066.1"/>
</dbReference>
<keyword evidence="3" id="KW-0804">Transcription</keyword>
<evidence type="ECO:0000313" key="6">
    <source>
        <dbReference type="Proteomes" id="UP000614216"/>
    </source>
</evidence>
<evidence type="ECO:0000256" key="3">
    <source>
        <dbReference type="ARBA" id="ARBA00023163"/>
    </source>
</evidence>
<dbReference type="SUPFAM" id="SSF46689">
    <property type="entry name" value="Homeodomain-like"/>
    <property type="match status" value="2"/>
</dbReference>
<dbReference type="PANTHER" id="PTHR46796">
    <property type="entry name" value="HTH-TYPE TRANSCRIPTIONAL ACTIVATOR RHAS-RELATED"/>
    <property type="match status" value="1"/>
</dbReference>
<protein>
    <submittedName>
        <fullName evidence="5">Helix-turn-helix transcriptional regulator</fullName>
    </submittedName>
</protein>
<dbReference type="GO" id="GO:0043565">
    <property type="term" value="F:sequence-specific DNA binding"/>
    <property type="evidence" value="ECO:0007669"/>
    <property type="project" value="InterPro"/>
</dbReference>
<dbReference type="InterPro" id="IPR050204">
    <property type="entry name" value="AraC_XylS_family_regulators"/>
</dbReference>
<dbReference type="InterPro" id="IPR018060">
    <property type="entry name" value="HTH_AraC"/>
</dbReference>
<dbReference type="EMBL" id="JAEUGD010000066">
    <property type="protein sequence ID" value="MBL6449388.1"/>
    <property type="molecule type" value="Genomic_DNA"/>
</dbReference>
<evidence type="ECO:0000313" key="5">
    <source>
        <dbReference type="EMBL" id="MBL6449388.1"/>
    </source>
</evidence>
<reference evidence="5" key="1">
    <citation type="submission" date="2021-01" db="EMBL/GenBank/DDBJ databases">
        <title>Fulvivirga kasyanovii gen. nov., sp nov., a novel member of the phylum Bacteroidetes isolated from seawater in a mussel farm.</title>
        <authorList>
            <person name="Zhao L.-H."/>
            <person name="Wang Z.-J."/>
        </authorList>
    </citation>
    <scope>NUCLEOTIDE SEQUENCE</scope>
    <source>
        <strain evidence="5">29W222</strain>
    </source>
</reference>
<proteinExistence type="predicted"/>
<dbReference type="InterPro" id="IPR037923">
    <property type="entry name" value="HTH-like"/>
</dbReference>
<name>A0A937KGP2_9BACT</name>
<organism evidence="5 6">
    <name type="scientific">Fulvivirga marina</name>
    <dbReference type="NCBI Taxonomy" id="2494733"/>
    <lineage>
        <taxon>Bacteria</taxon>
        <taxon>Pseudomonadati</taxon>
        <taxon>Bacteroidota</taxon>
        <taxon>Cytophagia</taxon>
        <taxon>Cytophagales</taxon>
        <taxon>Fulvivirgaceae</taxon>
        <taxon>Fulvivirga</taxon>
    </lineage>
</organism>
<dbReference type="PANTHER" id="PTHR46796:SF14">
    <property type="entry name" value="TRANSCRIPTIONAL REGULATORY PROTEIN"/>
    <property type="match status" value="1"/>
</dbReference>
<dbReference type="AlphaFoldDB" id="A0A937KGP2"/>
<dbReference type="Proteomes" id="UP000614216">
    <property type="component" value="Unassembled WGS sequence"/>
</dbReference>
<dbReference type="InterPro" id="IPR009057">
    <property type="entry name" value="Homeodomain-like_sf"/>
</dbReference>
<dbReference type="GO" id="GO:0003700">
    <property type="term" value="F:DNA-binding transcription factor activity"/>
    <property type="evidence" value="ECO:0007669"/>
    <property type="project" value="InterPro"/>
</dbReference>
<keyword evidence="2" id="KW-0238">DNA-binding</keyword>
<evidence type="ECO:0000256" key="1">
    <source>
        <dbReference type="ARBA" id="ARBA00023015"/>
    </source>
</evidence>
<sequence>MLLKAFPDIHWIRNKAKTNFEDRKDVNGRVIPGKGWPNVVLSTTSKGAERTDILAPFSMFLNLKGKGLVVADGREVTIDQDSFCLVNKGQNYDLIIPEAVSTTTFNVHFGQELFEHTAYARAKSHEHLLDNPHVESCHHHVFTRSRWLEPDIARHIILLQDFYNKGYNTFSFVEEEEVLLHNLLTDLLKKTDLDRKGFSRISSVKPTTKRELMSRMLQAIDYIHAHYQKPVSLNELSQVCLLSRFHFLRVFKSVFHCTPHEYIISIRIQKAEMLLKHTKLQVSEIADMIGFAEANSFSRFFHKYHKVSPLKYRKGN</sequence>
<dbReference type="Pfam" id="PF12833">
    <property type="entry name" value="HTH_18"/>
    <property type="match status" value="1"/>
</dbReference>
<dbReference type="PROSITE" id="PS01124">
    <property type="entry name" value="HTH_ARAC_FAMILY_2"/>
    <property type="match status" value="1"/>
</dbReference>
<keyword evidence="1" id="KW-0805">Transcription regulation</keyword>